<feature type="compositionally biased region" description="Polar residues" evidence="1">
    <location>
        <begin position="227"/>
        <end position="244"/>
    </location>
</feature>
<feature type="compositionally biased region" description="Acidic residues" evidence="1">
    <location>
        <begin position="751"/>
        <end position="787"/>
    </location>
</feature>
<evidence type="ECO:0000313" key="2">
    <source>
        <dbReference type="EMBL" id="KFX45217.1"/>
    </source>
</evidence>
<feature type="region of interest" description="Disordered" evidence="1">
    <location>
        <begin position="199"/>
        <end position="277"/>
    </location>
</feature>
<sequence>MQNSIQEGTTDMGPQNNSNVVPLGSPDFLIENLRMPLLLFTDDEADTLVYIDPSPQQPGESSQHESHRWVFGTQTTVHAIPHRIHSRKLLDTGSDVLKNLFRPRNQARVRKHYGLTNEMPLGVKYAIDLTPPSEGDEAVIFMTELSCPMGVRKWGQMQSRWALPSSCVSGRDELEWIVTVDDAMADPIVVNADDVIRQGSKTARRQDKKQSKQARKQTMKQAKENSKAQPSTSPTRIMNWQGNLPTLRADLDPPPSYEESEESHPKAAIVQKEPEPPKKIFKRLPGLPLDYSPIRHRTCLERFLHAIEGLDPKLDTAPKLWTYFALAKILQLLHTQHRPNTMFIEVNPELAYQIGCGLQNRALCQASFAILVGEESLMVLESSINDEIPKRKALTLHGRNRELLDDTEVQRVEYASKVFLDRMLNEFVNLVGSRMDWVEEVVMEDFRKWAIVNRAEHQEAIHELIDFCKLYVRCQIYQELMHQSTPNTEHRFYSNDATEYPGIGYYTARSAMSPFCRILTRGFWKTLSTSLPVLTNTNVWIYSSIKDLAPAIPNLKDQGSAIIRPITTVEVDRVFTKFHREVNMIWYDFGIFQTAVERYLDKVVSRIAGPPQYEQVTASTFDVPFDIVDTLVCLQEDEFKFLPLWAGGFDDGTGGVFDDHSVPTLEEGGFSTAGPSVHLGSVRDPDEVASMDSFESIRPDEAASTVQRASHEATDSHASTTVRSVTTSLSDFELVVGIQDLNVKSANGSMVDDDDDVQMMENGDEDGFEYFDNEYNDDDDDDDDDDTIGSLSDVEDMR</sequence>
<feature type="region of interest" description="Disordered" evidence="1">
    <location>
        <begin position="746"/>
        <end position="798"/>
    </location>
</feature>
<organism evidence="2">
    <name type="scientific">Talaromyces marneffei PM1</name>
    <dbReference type="NCBI Taxonomy" id="1077442"/>
    <lineage>
        <taxon>Eukaryota</taxon>
        <taxon>Fungi</taxon>
        <taxon>Dikarya</taxon>
        <taxon>Ascomycota</taxon>
        <taxon>Pezizomycotina</taxon>
        <taxon>Eurotiomycetes</taxon>
        <taxon>Eurotiomycetidae</taxon>
        <taxon>Eurotiales</taxon>
        <taxon>Trichocomaceae</taxon>
        <taxon>Talaromyces</taxon>
        <taxon>Talaromyces sect. Talaromyces</taxon>
    </lineage>
</organism>
<accession>A0A093UY54</accession>
<proteinExistence type="predicted"/>
<dbReference type="EMBL" id="JPOX01000024">
    <property type="protein sequence ID" value="KFX45217.1"/>
    <property type="molecule type" value="Genomic_DNA"/>
</dbReference>
<dbReference type="AlphaFoldDB" id="A0A093UY54"/>
<evidence type="ECO:0000256" key="1">
    <source>
        <dbReference type="SAM" id="MobiDB-lite"/>
    </source>
</evidence>
<feature type="region of interest" description="Disordered" evidence="1">
    <location>
        <begin position="698"/>
        <end position="722"/>
    </location>
</feature>
<feature type="region of interest" description="Disordered" evidence="1">
    <location>
        <begin position="1"/>
        <end position="20"/>
    </location>
</feature>
<gene>
    <name evidence="2" type="ORF">GQ26_0240720</name>
</gene>
<name>A0A093UY54_TALMA</name>
<protein>
    <submittedName>
        <fullName evidence="2">Uncharacterized protein</fullName>
    </submittedName>
</protein>
<dbReference type="eggNOG" id="ENOG502S984">
    <property type="taxonomic scope" value="Eukaryota"/>
</dbReference>
<reference evidence="2" key="1">
    <citation type="journal article" date="2014" name="PLoS Genet.">
        <title>Signature Gene Expression Reveals Novel Clues to the Molecular Mechanisms of Dimorphic Transition in Penicillium marneffei.</title>
        <authorList>
            <person name="Yang E."/>
            <person name="Wang G."/>
            <person name="Cai J."/>
            <person name="Woo P.C."/>
            <person name="Lau S.K."/>
            <person name="Yuen K.-Y."/>
            <person name="Chow W.-N."/>
            <person name="Lin X."/>
        </authorList>
    </citation>
    <scope>NUCLEOTIDE SEQUENCE [LARGE SCALE GENOMIC DNA]</scope>
    <source>
        <strain evidence="2">PM1</strain>
    </source>
</reference>
<comment type="caution">
    <text evidence="2">The sequence shown here is derived from an EMBL/GenBank/DDBJ whole genome shotgun (WGS) entry which is preliminary data.</text>
</comment>
<dbReference type="HOGENOM" id="CLU_013726_0_0_1"/>